<organism evidence="1 2">
    <name type="scientific">Roseivirga echinicomitans</name>
    <dbReference type="NCBI Taxonomy" id="296218"/>
    <lineage>
        <taxon>Bacteria</taxon>
        <taxon>Pseudomonadati</taxon>
        <taxon>Bacteroidota</taxon>
        <taxon>Cytophagia</taxon>
        <taxon>Cytophagales</taxon>
        <taxon>Roseivirgaceae</taxon>
        <taxon>Roseivirga</taxon>
    </lineage>
</organism>
<proteinExistence type="predicted"/>
<comment type="caution">
    <text evidence="1">The sequence shown here is derived from an EMBL/GenBank/DDBJ whole genome shotgun (WGS) entry which is preliminary data.</text>
</comment>
<accession>A0A150XQW8</accession>
<name>A0A150XQW8_9BACT</name>
<evidence type="ECO:0008006" key="3">
    <source>
        <dbReference type="Google" id="ProtNLM"/>
    </source>
</evidence>
<sequence>MKNLIIRLFRWIVDIVEKILIKLVFRLYRYRRKGSIPKSASPRLMWGVTPIINFKYWNEALKLKGYNSKTFMTHYYSSINKRADFDIYFEDIKPKSLMRGLLMRFSSLSKIHLLLYIADNFDIIHTTYEGLVWKDSKYWKKELDFYRNCGLKFVVLPYGSDYQMYSQLYNKSWHHALLVNYPESAKREKLISQKIEYFVEYADCIMAGFQFDQIARWDILPYAVYPMNTSMFRPKTNYSKNDGKNGIVKVYHTPNHRGIKGTEFLIQAVEELKAEGVLVELCLLENVQNDVVRDKLYQDADILVEQLILGFALSALEGMATGLPVITNLEDDENEIKVFRRFSYLNECPAVSSNPEKIKETLRCLIKDAELRKSLGEAGVKYVEKYHSYTAMGEIFSAIHDRVWYNKENDLINFFNPNNKDSYNNKYPIVKHPLKNNRIPK</sequence>
<gene>
    <name evidence="1" type="ORF">AWN68_16460</name>
</gene>
<dbReference type="AlphaFoldDB" id="A0A150XQW8"/>
<dbReference type="Proteomes" id="UP000075615">
    <property type="component" value="Unassembled WGS sequence"/>
</dbReference>
<evidence type="ECO:0000313" key="1">
    <source>
        <dbReference type="EMBL" id="KYG81130.1"/>
    </source>
</evidence>
<dbReference type="SUPFAM" id="SSF53756">
    <property type="entry name" value="UDP-Glycosyltransferase/glycogen phosphorylase"/>
    <property type="match status" value="1"/>
</dbReference>
<keyword evidence="2" id="KW-1185">Reference proteome</keyword>
<reference evidence="1 2" key="1">
    <citation type="submission" date="2016-01" db="EMBL/GenBank/DDBJ databases">
        <title>Genome sequencing of Roseivirga echinicomitans KMM 6058.</title>
        <authorList>
            <person name="Selvaratnam C."/>
            <person name="Thevarajoo S."/>
            <person name="Goh K.M."/>
            <person name="Ee R."/>
            <person name="Chan K.-G."/>
            <person name="Chong C.S."/>
        </authorList>
    </citation>
    <scope>NUCLEOTIDE SEQUENCE [LARGE SCALE GENOMIC DNA]</scope>
    <source>
        <strain evidence="1 2">KMM 6058</strain>
    </source>
</reference>
<dbReference type="EMBL" id="LRDB01000006">
    <property type="protein sequence ID" value="KYG81130.1"/>
    <property type="molecule type" value="Genomic_DNA"/>
</dbReference>
<dbReference type="Gene3D" id="3.40.50.2000">
    <property type="entry name" value="Glycogen Phosphorylase B"/>
    <property type="match status" value="1"/>
</dbReference>
<protein>
    <recommendedName>
        <fullName evidence="3">Glycosyl transferase family 1 domain-containing protein</fullName>
    </recommendedName>
</protein>
<evidence type="ECO:0000313" key="2">
    <source>
        <dbReference type="Proteomes" id="UP000075615"/>
    </source>
</evidence>
<dbReference type="STRING" id="296218.AWN68_16460"/>